<evidence type="ECO:0000256" key="7">
    <source>
        <dbReference type="SAM" id="Phobius"/>
    </source>
</evidence>
<evidence type="ECO:0000256" key="6">
    <source>
        <dbReference type="ARBA" id="ARBA00037968"/>
    </source>
</evidence>
<feature type="transmembrane region" description="Helical" evidence="7">
    <location>
        <begin position="286"/>
        <end position="305"/>
    </location>
</feature>
<keyword evidence="5 7" id="KW-0472">Membrane</keyword>
<keyword evidence="2" id="KW-0813">Transport</keyword>
<dbReference type="OrthoDB" id="3639251at2759"/>
<sequence length="432" mass="48003">MERKLVFKLDRQAFANAYVAGLREDLKLKGNEYSVLLSMFTAGSVVGQIPHGLIIQKVRPSIWLPLTLTLWSGMTMCSAACKNYQQLCAVRFLQGFLEASVYSGSIYVLGSWYKPSEIAKRAAIFTAVGQVGSMFAGLMMTAMHKTMEGHAGLKGWQWVFLIDGLMGIPIGLFGFFTFPDLPESTKVSYLSKQEVQFAMSRLPPKKADTHNIEFKSLAKRLLATPTIRQRNARGFRLPGHVLLWLKYNKKRFSQSAINTYPLGIQAVAVVSQILAGAFIDHTGHRLPMVIFAGVMQLVTASLLLVRNLPDAGVFAAHYISGTSFIVNPVMYGWATVICQRAGDDAVRSVIMYTMAMGGQLLYTWWGIVMYPATDVPYWKKGSITMIVVVFVFIGYTFLVRWLDRKTTVVVGETRPSAENESTMVVEEKAKAG</sequence>
<dbReference type="Gene3D" id="1.20.1250.20">
    <property type="entry name" value="MFS general substrate transporter like domains"/>
    <property type="match status" value="1"/>
</dbReference>
<dbReference type="HOGENOM" id="CLU_001265_4_2_1"/>
<evidence type="ECO:0000313" key="10">
    <source>
        <dbReference type="Proteomes" id="UP000001471"/>
    </source>
</evidence>
<dbReference type="GO" id="GO:0015233">
    <property type="term" value="F:pantothenate transmembrane transporter activity"/>
    <property type="evidence" value="ECO:0007669"/>
    <property type="project" value="TreeGrafter"/>
</dbReference>
<evidence type="ECO:0000256" key="2">
    <source>
        <dbReference type="ARBA" id="ARBA00022448"/>
    </source>
</evidence>
<organism evidence="9 10">
    <name type="scientific">Pyrenophora tritici-repentis (strain Pt-1C-BFP)</name>
    <name type="common">Wheat tan spot fungus</name>
    <name type="synonym">Drechslera tritici-repentis</name>
    <dbReference type="NCBI Taxonomy" id="426418"/>
    <lineage>
        <taxon>Eukaryota</taxon>
        <taxon>Fungi</taxon>
        <taxon>Dikarya</taxon>
        <taxon>Ascomycota</taxon>
        <taxon>Pezizomycotina</taxon>
        <taxon>Dothideomycetes</taxon>
        <taxon>Pleosporomycetidae</taxon>
        <taxon>Pleosporales</taxon>
        <taxon>Pleosporineae</taxon>
        <taxon>Pleosporaceae</taxon>
        <taxon>Pyrenophora</taxon>
    </lineage>
</organism>
<feature type="transmembrane region" description="Helical" evidence="7">
    <location>
        <begin position="260"/>
        <end position="279"/>
    </location>
</feature>
<dbReference type="FunFam" id="1.20.1250.20:FF:000065">
    <property type="entry name" value="Putative MFS pantothenate transporter"/>
    <property type="match status" value="1"/>
</dbReference>
<evidence type="ECO:0000259" key="8">
    <source>
        <dbReference type="PROSITE" id="PS50850"/>
    </source>
</evidence>
<gene>
    <name evidence="9" type="ORF">PTRG_04436</name>
</gene>
<dbReference type="InterPro" id="IPR011701">
    <property type="entry name" value="MFS"/>
</dbReference>
<dbReference type="PANTHER" id="PTHR43791:SF4">
    <property type="entry name" value="PANTOTHENATE TRANSPORTER FEN2"/>
    <property type="match status" value="1"/>
</dbReference>
<keyword evidence="3 7" id="KW-0812">Transmembrane</keyword>
<name>B2W1V1_PYRTR</name>
<dbReference type="GO" id="GO:0098717">
    <property type="term" value="P:pantothenate import across plasma membrane"/>
    <property type="evidence" value="ECO:0007669"/>
    <property type="project" value="TreeGrafter"/>
</dbReference>
<comment type="subcellular location">
    <subcellularLocation>
        <location evidence="1">Membrane</location>
        <topology evidence="1">Multi-pass membrane protein</topology>
    </subcellularLocation>
</comment>
<dbReference type="Pfam" id="PF07690">
    <property type="entry name" value="MFS_1"/>
    <property type="match status" value="1"/>
</dbReference>
<feature type="transmembrane region" description="Helical" evidence="7">
    <location>
        <begin position="382"/>
        <end position="402"/>
    </location>
</feature>
<dbReference type="EMBL" id="DS231617">
    <property type="protein sequence ID" value="EDU47274.1"/>
    <property type="molecule type" value="Genomic_DNA"/>
</dbReference>
<keyword evidence="4 7" id="KW-1133">Transmembrane helix</keyword>
<evidence type="ECO:0000256" key="3">
    <source>
        <dbReference type="ARBA" id="ARBA00022692"/>
    </source>
</evidence>
<feature type="transmembrane region" description="Helical" evidence="7">
    <location>
        <begin position="155"/>
        <end position="178"/>
    </location>
</feature>
<evidence type="ECO:0000313" key="9">
    <source>
        <dbReference type="EMBL" id="EDU47274.1"/>
    </source>
</evidence>
<comment type="similarity">
    <text evidence="6">Belongs to the major facilitator superfamily. Allantoate permease family.</text>
</comment>
<dbReference type="OMA" id="FWILFFW"/>
<protein>
    <submittedName>
        <fullName evidence="9">Pantothenate transporter liz1</fullName>
    </submittedName>
</protein>
<dbReference type="eggNOG" id="KOG2533">
    <property type="taxonomic scope" value="Eukaryota"/>
</dbReference>
<dbReference type="PANTHER" id="PTHR43791">
    <property type="entry name" value="PERMEASE-RELATED"/>
    <property type="match status" value="1"/>
</dbReference>
<evidence type="ECO:0000256" key="5">
    <source>
        <dbReference type="ARBA" id="ARBA00023136"/>
    </source>
</evidence>
<dbReference type="InParanoid" id="B2W1V1"/>
<dbReference type="InterPro" id="IPR020846">
    <property type="entry name" value="MFS_dom"/>
</dbReference>
<feature type="transmembrane region" description="Helical" evidence="7">
    <location>
        <begin position="349"/>
        <end position="370"/>
    </location>
</feature>
<evidence type="ECO:0000256" key="4">
    <source>
        <dbReference type="ARBA" id="ARBA00022989"/>
    </source>
</evidence>
<feature type="transmembrane region" description="Helical" evidence="7">
    <location>
        <begin position="122"/>
        <end position="143"/>
    </location>
</feature>
<dbReference type="GO" id="GO:0005886">
    <property type="term" value="C:plasma membrane"/>
    <property type="evidence" value="ECO:0007669"/>
    <property type="project" value="TreeGrafter"/>
</dbReference>
<proteinExistence type="inferred from homology"/>
<feature type="transmembrane region" description="Helical" evidence="7">
    <location>
        <begin position="317"/>
        <end position="337"/>
    </location>
</feature>
<dbReference type="InterPro" id="IPR036259">
    <property type="entry name" value="MFS_trans_sf"/>
</dbReference>
<feature type="transmembrane region" description="Helical" evidence="7">
    <location>
        <begin position="33"/>
        <end position="55"/>
    </location>
</feature>
<dbReference type="SUPFAM" id="SSF103473">
    <property type="entry name" value="MFS general substrate transporter"/>
    <property type="match status" value="1"/>
</dbReference>
<dbReference type="AlphaFoldDB" id="B2W1V1"/>
<dbReference type="Proteomes" id="UP000001471">
    <property type="component" value="Unassembled WGS sequence"/>
</dbReference>
<feature type="domain" description="Major facilitator superfamily (MFS) profile" evidence="8">
    <location>
        <begin position="1"/>
        <end position="432"/>
    </location>
</feature>
<dbReference type="PROSITE" id="PS50850">
    <property type="entry name" value="MFS"/>
    <property type="match status" value="1"/>
</dbReference>
<accession>B2W1V1</accession>
<reference evidence="10" key="1">
    <citation type="journal article" date="2013" name="G3 (Bethesda)">
        <title>Comparative genomics of a plant-pathogenic fungus, Pyrenophora tritici-repentis, reveals transduplication and the impact of repeat elements on pathogenicity and population divergence.</title>
        <authorList>
            <person name="Manning V.A."/>
            <person name="Pandelova I."/>
            <person name="Dhillon B."/>
            <person name="Wilhelm L.J."/>
            <person name="Goodwin S.B."/>
            <person name="Berlin A.M."/>
            <person name="Figueroa M."/>
            <person name="Freitag M."/>
            <person name="Hane J.K."/>
            <person name="Henrissat B."/>
            <person name="Holman W.H."/>
            <person name="Kodira C.D."/>
            <person name="Martin J."/>
            <person name="Oliver R.P."/>
            <person name="Robbertse B."/>
            <person name="Schackwitz W."/>
            <person name="Schwartz D.C."/>
            <person name="Spatafora J.W."/>
            <person name="Turgeon B.G."/>
            <person name="Yandava C."/>
            <person name="Young S."/>
            <person name="Zhou S."/>
            <person name="Zeng Q."/>
            <person name="Grigoriev I.V."/>
            <person name="Ma L.-J."/>
            <person name="Ciuffetti L.M."/>
        </authorList>
    </citation>
    <scope>NUCLEOTIDE SEQUENCE [LARGE SCALE GENOMIC DNA]</scope>
    <source>
        <strain evidence="10">Pt-1C-BFP</strain>
    </source>
</reference>
<evidence type="ECO:0000256" key="1">
    <source>
        <dbReference type="ARBA" id="ARBA00004141"/>
    </source>
</evidence>